<keyword evidence="3" id="KW-0812">Transmembrane</keyword>
<reference evidence="6 7" key="1">
    <citation type="submission" date="2015-04" db="EMBL/GenBank/DDBJ databases">
        <title>Complete Genome Sequence of Brevibacterium flavum ATCC 15168.</title>
        <authorList>
            <person name="Ahn J."/>
            <person name="Park G."/>
            <person name="Jeon W."/>
            <person name="Jang Y."/>
            <person name="Jang M."/>
            <person name="Lee H."/>
            <person name="Lee H."/>
        </authorList>
    </citation>
    <scope>NUCLEOTIDE SEQUENCE [LARGE SCALE GENOMIC DNA]</scope>
    <source>
        <strain evidence="6 7">ATCC 15168</strain>
    </source>
</reference>
<evidence type="ECO:0000259" key="5">
    <source>
        <dbReference type="Pfam" id="PF02872"/>
    </source>
</evidence>
<accession>A0A0F6Z4D3</accession>
<gene>
    <name evidence="6" type="ORF">YH66_01880</name>
</gene>
<sequence length="694" mass="72017">MKRLSRAALAVVATTAVSFSALAVPAFADEASNVELNILGVTDFHGHIEQKAVKDDDGVITGYSEMGASGVACYVDAERADNPNTSFITVGDNIGGSPFVSSILKDEPTLQALSAIGVDASALGNHEFDQGYADLTDRVSLDGTGSAQFPYLGANVEGGTPAPAKSKIIEMDGVKIAYVGAVTEETATLVSPAGIEGITFTGDIDAINTEADRVIEAGEADVVIALIHAEAAPTDPFSSNVDVVFSGHTHFDYIGKGEEARGDKQPLVVIQGHEYGKVISDVEISYDREAGKITNIEAKNVSATDVVENCETPIAAVDAIVAAAVDAAEEAGNEVVATIDNGFYRGADEEGTTGSNRGVESSLSNLIAEAGLWAVNDATILNADIGIMNAGGVRADLEAGEVTFADAYATQNFSNTYGARDLTGAQFKKALEQQWKETGDRPRLALGLSSNVQYSYDETREYGDRITHITFNGEPMDMKETYRVTGSSFLLAGGDSFTAFAEGGPIAETGMVDIDLFNNYIAAHPDVDVRANQSSVGITLSGPGVAEDGTLVAGEELTVELSSLSYTGPEEKPSTVEVTVGSEKKTADVDNTIVPRFDSTGKATVTLAVPEGATSVKIATDNGTTFELPVTVEGDDNGNGDDNTDDQASGSSAGSLVAVLGVLGALGGLLGFFLNSAQGAPFIAQLQATLAQFM</sequence>
<feature type="domain" description="5'-Nucleotidase C-terminal" evidence="5">
    <location>
        <begin position="336"/>
        <end position="502"/>
    </location>
</feature>
<dbReference type="InterPro" id="IPR006179">
    <property type="entry name" value="5_nucleotidase/apyrase"/>
</dbReference>
<dbReference type="Pfam" id="PF00149">
    <property type="entry name" value="Metallophos"/>
    <property type="match status" value="1"/>
</dbReference>
<dbReference type="SUPFAM" id="SSF55816">
    <property type="entry name" value="5'-nucleotidase (syn. UDP-sugar hydrolase), C-terminal domain"/>
    <property type="match status" value="1"/>
</dbReference>
<dbReference type="SUPFAM" id="SSF56300">
    <property type="entry name" value="Metallo-dependent phosphatases"/>
    <property type="match status" value="1"/>
</dbReference>
<dbReference type="InterPro" id="IPR036907">
    <property type="entry name" value="5'-Nucleotdase_C_sf"/>
</dbReference>
<keyword evidence="2" id="KW-0378">Hydrolase</keyword>
<comment type="similarity">
    <text evidence="2">Belongs to the 5'-nucleotidase family.</text>
</comment>
<evidence type="ECO:0000256" key="3">
    <source>
        <dbReference type="SAM" id="Phobius"/>
    </source>
</evidence>
<keyword evidence="1 2" id="KW-0732">Signal</keyword>
<feature type="transmembrane region" description="Helical" evidence="3">
    <location>
        <begin position="653"/>
        <end position="674"/>
    </location>
</feature>
<dbReference type="EMBL" id="CP011309">
    <property type="protein sequence ID" value="AKF26390.1"/>
    <property type="molecule type" value="Genomic_DNA"/>
</dbReference>
<dbReference type="InterPro" id="IPR029052">
    <property type="entry name" value="Metallo-depent_PP-like"/>
</dbReference>
<dbReference type="InterPro" id="IPR004843">
    <property type="entry name" value="Calcineurin-like_PHP"/>
</dbReference>
<evidence type="ECO:0000256" key="2">
    <source>
        <dbReference type="RuleBase" id="RU362119"/>
    </source>
</evidence>
<dbReference type="Gene3D" id="3.60.21.10">
    <property type="match status" value="1"/>
</dbReference>
<evidence type="ECO:0000313" key="7">
    <source>
        <dbReference type="Proteomes" id="UP000034037"/>
    </source>
</evidence>
<dbReference type="Proteomes" id="UP000034037">
    <property type="component" value="Chromosome"/>
</dbReference>
<dbReference type="PATRIC" id="fig|92706.3.peg.386"/>
<proteinExistence type="inferred from homology"/>
<evidence type="ECO:0000313" key="6">
    <source>
        <dbReference type="EMBL" id="AKF26390.1"/>
    </source>
</evidence>
<evidence type="ECO:0000259" key="4">
    <source>
        <dbReference type="Pfam" id="PF00149"/>
    </source>
</evidence>
<keyword evidence="7" id="KW-1185">Reference proteome</keyword>
<protein>
    <submittedName>
        <fullName evidence="6">5'-nucleotidase</fullName>
    </submittedName>
</protein>
<dbReference type="PANTHER" id="PTHR11575">
    <property type="entry name" value="5'-NUCLEOTIDASE-RELATED"/>
    <property type="match status" value="1"/>
</dbReference>
<feature type="chain" id="PRO_5039750982" evidence="2">
    <location>
        <begin position="24"/>
        <end position="694"/>
    </location>
</feature>
<dbReference type="GO" id="GO:0008768">
    <property type="term" value="F:UDP-sugar diphosphatase activity"/>
    <property type="evidence" value="ECO:0007669"/>
    <property type="project" value="TreeGrafter"/>
</dbReference>
<keyword evidence="3" id="KW-0472">Membrane</keyword>
<dbReference type="PANTHER" id="PTHR11575:SF24">
    <property type="entry name" value="5'-NUCLEOTIDASE"/>
    <property type="match status" value="1"/>
</dbReference>
<dbReference type="GO" id="GO:0008253">
    <property type="term" value="F:5'-nucleotidase activity"/>
    <property type="evidence" value="ECO:0007669"/>
    <property type="project" value="TreeGrafter"/>
</dbReference>
<dbReference type="Gene3D" id="3.90.780.10">
    <property type="entry name" value="5'-Nucleotidase, C-terminal domain"/>
    <property type="match status" value="1"/>
</dbReference>
<name>A0A0F6Z4D3_9CORY</name>
<dbReference type="Pfam" id="PF02872">
    <property type="entry name" value="5_nucleotid_C"/>
    <property type="match status" value="1"/>
</dbReference>
<organism evidence="6 7">
    <name type="scientific">[Brevibacterium] flavum</name>
    <dbReference type="NCBI Taxonomy" id="92706"/>
    <lineage>
        <taxon>Bacteria</taxon>
        <taxon>Bacillati</taxon>
        <taxon>Actinomycetota</taxon>
        <taxon>Actinomycetes</taxon>
        <taxon>Mycobacteriales</taxon>
        <taxon>Corynebacteriaceae</taxon>
        <taxon>Corynebacterium</taxon>
    </lineage>
</organism>
<evidence type="ECO:0000256" key="1">
    <source>
        <dbReference type="ARBA" id="ARBA00022729"/>
    </source>
</evidence>
<dbReference type="GO" id="GO:0000166">
    <property type="term" value="F:nucleotide binding"/>
    <property type="evidence" value="ECO:0007669"/>
    <property type="project" value="UniProtKB-KW"/>
</dbReference>
<keyword evidence="2" id="KW-0547">Nucleotide-binding</keyword>
<dbReference type="PRINTS" id="PR01607">
    <property type="entry name" value="APYRASEFAMLY"/>
</dbReference>
<feature type="domain" description="Calcineurin-like phosphoesterase" evidence="4">
    <location>
        <begin position="37"/>
        <end position="250"/>
    </location>
</feature>
<dbReference type="AlphaFoldDB" id="A0A0F6Z4D3"/>
<dbReference type="GO" id="GO:0009166">
    <property type="term" value="P:nucleotide catabolic process"/>
    <property type="evidence" value="ECO:0007669"/>
    <property type="project" value="InterPro"/>
</dbReference>
<dbReference type="InterPro" id="IPR008334">
    <property type="entry name" value="5'-Nucleotdase_C"/>
</dbReference>
<dbReference type="RefSeq" id="WP_003863259.1">
    <property type="nucleotide sequence ID" value="NZ_CP011309.1"/>
</dbReference>
<keyword evidence="3" id="KW-1133">Transmembrane helix</keyword>
<dbReference type="HOGENOM" id="CLU_005854_5_0_11"/>
<feature type="signal peptide" evidence="2">
    <location>
        <begin position="1"/>
        <end position="23"/>
    </location>
</feature>
<dbReference type="GO" id="GO:0030288">
    <property type="term" value="C:outer membrane-bounded periplasmic space"/>
    <property type="evidence" value="ECO:0007669"/>
    <property type="project" value="TreeGrafter"/>
</dbReference>